<feature type="domain" description="HRDC" evidence="17">
    <location>
        <begin position="537"/>
        <end position="616"/>
    </location>
</feature>
<evidence type="ECO:0000256" key="1">
    <source>
        <dbReference type="ARBA" id="ARBA00001946"/>
    </source>
</evidence>
<dbReference type="SMART" id="SM00956">
    <property type="entry name" value="RQC"/>
    <property type="match status" value="1"/>
</dbReference>
<dbReference type="NCBIfam" id="TIGR00614">
    <property type="entry name" value="recQ_fam"/>
    <property type="match status" value="1"/>
</dbReference>
<evidence type="ECO:0000259" key="17">
    <source>
        <dbReference type="PROSITE" id="PS50967"/>
    </source>
</evidence>
<evidence type="ECO:0000259" key="19">
    <source>
        <dbReference type="PROSITE" id="PS51194"/>
    </source>
</evidence>
<keyword evidence="9" id="KW-0862">Zinc</keyword>
<dbReference type="PANTHER" id="PTHR13710:SF105">
    <property type="entry name" value="ATP-DEPENDENT DNA HELICASE Q1"/>
    <property type="match status" value="1"/>
</dbReference>
<dbReference type="PROSITE" id="PS50967">
    <property type="entry name" value="HRDC"/>
    <property type="match status" value="1"/>
</dbReference>
<evidence type="ECO:0000256" key="15">
    <source>
        <dbReference type="ARBA" id="ARBA00034617"/>
    </source>
</evidence>
<keyword evidence="6" id="KW-0227">DNA damage</keyword>
<evidence type="ECO:0000256" key="4">
    <source>
        <dbReference type="ARBA" id="ARBA00022723"/>
    </source>
</evidence>
<comment type="caution">
    <text evidence="20">The sequence shown here is derived from an EMBL/GenBank/DDBJ whole genome shotgun (WGS) entry which is preliminary data.</text>
</comment>
<evidence type="ECO:0000256" key="7">
    <source>
        <dbReference type="ARBA" id="ARBA00022801"/>
    </source>
</evidence>
<organism evidence="20 21">
    <name type="scientific">Ruminococcus callidus ATCC 27760</name>
    <dbReference type="NCBI Taxonomy" id="411473"/>
    <lineage>
        <taxon>Bacteria</taxon>
        <taxon>Bacillati</taxon>
        <taxon>Bacillota</taxon>
        <taxon>Clostridia</taxon>
        <taxon>Eubacteriales</taxon>
        <taxon>Oscillospiraceae</taxon>
        <taxon>Ruminococcus</taxon>
    </lineage>
</organism>
<keyword evidence="11" id="KW-0238">DNA-binding</keyword>
<dbReference type="NCBIfam" id="TIGR01389">
    <property type="entry name" value="recQ"/>
    <property type="match status" value="1"/>
</dbReference>
<dbReference type="GO" id="GO:0003677">
    <property type="term" value="F:DNA binding"/>
    <property type="evidence" value="ECO:0007669"/>
    <property type="project" value="UniProtKB-KW"/>
</dbReference>
<dbReference type="GO" id="GO:0030894">
    <property type="term" value="C:replisome"/>
    <property type="evidence" value="ECO:0007669"/>
    <property type="project" value="TreeGrafter"/>
</dbReference>
<dbReference type="InterPro" id="IPR036390">
    <property type="entry name" value="WH_DNA-bd_sf"/>
</dbReference>
<evidence type="ECO:0000256" key="13">
    <source>
        <dbReference type="ARBA" id="ARBA00023204"/>
    </source>
</evidence>
<dbReference type="InterPro" id="IPR032284">
    <property type="entry name" value="RecQ_Zn-bd"/>
</dbReference>
<dbReference type="GO" id="GO:0046872">
    <property type="term" value="F:metal ion binding"/>
    <property type="evidence" value="ECO:0007669"/>
    <property type="project" value="UniProtKB-KW"/>
</dbReference>
<keyword evidence="21" id="KW-1185">Reference proteome</keyword>
<dbReference type="InterPro" id="IPR036388">
    <property type="entry name" value="WH-like_DNA-bd_sf"/>
</dbReference>
<evidence type="ECO:0000256" key="6">
    <source>
        <dbReference type="ARBA" id="ARBA00022763"/>
    </source>
</evidence>
<dbReference type="GO" id="GO:0006260">
    <property type="term" value="P:DNA replication"/>
    <property type="evidence" value="ECO:0007669"/>
    <property type="project" value="InterPro"/>
</dbReference>
<dbReference type="Gene3D" id="1.10.150.80">
    <property type="entry name" value="HRDC domain"/>
    <property type="match status" value="1"/>
</dbReference>
<evidence type="ECO:0000313" key="21">
    <source>
        <dbReference type="Proteomes" id="UP000016662"/>
    </source>
</evidence>
<dbReference type="SUPFAM" id="SSF47819">
    <property type="entry name" value="HRDC-like"/>
    <property type="match status" value="1"/>
</dbReference>
<dbReference type="eggNOG" id="COG0514">
    <property type="taxonomic scope" value="Bacteria"/>
</dbReference>
<comment type="cofactor">
    <cofactor evidence="2">
        <name>Zn(2+)</name>
        <dbReference type="ChEBI" id="CHEBI:29105"/>
    </cofactor>
</comment>
<dbReference type="STRING" id="411473.RUMCAL_01726"/>
<accession>U2LZT7</accession>
<evidence type="ECO:0000256" key="10">
    <source>
        <dbReference type="ARBA" id="ARBA00022840"/>
    </source>
</evidence>
<comment type="similarity">
    <text evidence="3">Belongs to the helicase family. RecQ subfamily.</text>
</comment>
<dbReference type="Gene3D" id="1.10.10.10">
    <property type="entry name" value="Winged helix-like DNA-binding domain superfamily/Winged helix DNA-binding domain"/>
    <property type="match status" value="1"/>
</dbReference>
<evidence type="ECO:0000256" key="2">
    <source>
        <dbReference type="ARBA" id="ARBA00001947"/>
    </source>
</evidence>
<dbReference type="CDD" id="cd18794">
    <property type="entry name" value="SF2_C_RecQ"/>
    <property type="match status" value="1"/>
</dbReference>
<dbReference type="InterPro" id="IPR011545">
    <property type="entry name" value="DEAD/DEAH_box_helicase_dom"/>
</dbReference>
<dbReference type="InterPro" id="IPR001650">
    <property type="entry name" value="Helicase_C-like"/>
</dbReference>
<dbReference type="Pfam" id="PF00271">
    <property type="entry name" value="Helicase_C"/>
    <property type="match status" value="1"/>
</dbReference>
<protein>
    <recommendedName>
        <fullName evidence="16">DNA helicase RecQ</fullName>
        <ecNumber evidence="16">5.6.2.4</ecNumber>
    </recommendedName>
</protein>
<reference evidence="20 21" key="1">
    <citation type="submission" date="2013-07" db="EMBL/GenBank/DDBJ databases">
        <authorList>
            <person name="Weinstock G."/>
            <person name="Sodergren E."/>
            <person name="Wylie T."/>
            <person name="Fulton L."/>
            <person name="Fulton R."/>
            <person name="Fronick C."/>
            <person name="O'Laughlin M."/>
            <person name="Godfrey J."/>
            <person name="Miner T."/>
            <person name="Herter B."/>
            <person name="Appelbaum E."/>
            <person name="Cordes M."/>
            <person name="Lek S."/>
            <person name="Wollam A."/>
            <person name="Pepin K.H."/>
            <person name="Palsikar V.B."/>
            <person name="Mitreva M."/>
            <person name="Wilson R.K."/>
        </authorList>
    </citation>
    <scope>NUCLEOTIDE SEQUENCE [LARGE SCALE GENOMIC DNA]</scope>
    <source>
        <strain evidence="20 21">ATCC 27760</strain>
    </source>
</reference>
<dbReference type="SMART" id="SM00490">
    <property type="entry name" value="HELICc"/>
    <property type="match status" value="1"/>
</dbReference>
<dbReference type="SUPFAM" id="SSF52540">
    <property type="entry name" value="P-loop containing nucleoside triphosphate hydrolases"/>
    <property type="match status" value="1"/>
</dbReference>
<dbReference type="Pfam" id="PF00570">
    <property type="entry name" value="HRDC"/>
    <property type="match status" value="1"/>
</dbReference>
<dbReference type="SMART" id="SM00487">
    <property type="entry name" value="DEXDc"/>
    <property type="match status" value="1"/>
</dbReference>
<dbReference type="GO" id="GO:0006281">
    <property type="term" value="P:DNA repair"/>
    <property type="evidence" value="ECO:0007669"/>
    <property type="project" value="UniProtKB-KW"/>
</dbReference>
<dbReference type="InterPro" id="IPR018982">
    <property type="entry name" value="RQC_domain"/>
</dbReference>
<dbReference type="Pfam" id="PF00270">
    <property type="entry name" value="DEAD"/>
    <property type="match status" value="1"/>
</dbReference>
<evidence type="ECO:0000256" key="3">
    <source>
        <dbReference type="ARBA" id="ARBA00005446"/>
    </source>
</evidence>
<keyword evidence="13" id="KW-0234">DNA repair</keyword>
<dbReference type="InterPro" id="IPR027417">
    <property type="entry name" value="P-loop_NTPase"/>
</dbReference>
<dbReference type="SUPFAM" id="SSF46785">
    <property type="entry name" value="Winged helix' DNA-binding domain"/>
    <property type="match status" value="1"/>
</dbReference>
<feature type="domain" description="Helicase C-terminal" evidence="19">
    <location>
        <begin position="215"/>
        <end position="374"/>
    </location>
</feature>
<dbReference type="GO" id="GO:0005737">
    <property type="term" value="C:cytoplasm"/>
    <property type="evidence" value="ECO:0007669"/>
    <property type="project" value="TreeGrafter"/>
</dbReference>
<evidence type="ECO:0000256" key="16">
    <source>
        <dbReference type="NCBIfam" id="TIGR01389"/>
    </source>
</evidence>
<name>U2LZT7_9FIRM</name>
<evidence type="ECO:0000256" key="11">
    <source>
        <dbReference type="ARBA" id="ARBA00023125"/>
    </source>
</evidence>
<evidence type="ECO:0000313" key="20">
    <source>
        <dbReference type="EMBL" id="ERJ95014.1"/>
    </source>
</evidence>
<evidence type="ECO:0000256" key="5">
    <source>
        <dbReference type="ARBA" id="ARBA00022741"/>
    </source>
</evidence>
<dbReference type="InterPro" id="IPR004589">
    <property type="entry name" value="DNA_helicase_ATP-dep_RecQ"/>
</dbReference>
<dbReference type="Pfam" id="PF16124">
    <property type="entry name" value="RecQ_Zn_bind"/>
    <property type="match status" value="1"/>
</dbReference>
<dbReference type="PROSITE" id="PS51194">
    <property type="entry name" value="HELICASE_CTER"/>
    <property type="match status" value="1"/>
</dbReference>
<dbReference type="PANTHER" id="PTHR13710">
    <property type="entry name" value="DNA HELICASE RECQ FAMILY MEMBER"/>
    <property type="match status" value="1"/>
</dbReference>
<sequence>MNQPEKLLQQYFGHASFRTGQKQAIDAILSGRDVLAVMPTGAGKSVCYQISALLLRGVTIVISPLISLMKDQVEALRQVGIPAAYVNSSITQEEFYHTVQMVQQGQCRILYVAPERLMTDSFFRLTQQVPVSMIAVDEAHCVSQWGQDFRQSYLDIPVFMEQLPARPICTAFTATATKQVEADIARILKLQEPEIIHTGFDRKNLFFGVRRPNNKTRELFQLLRENDGKSGIVYCSTRKAVEEVCDALRENGFPATRYHAGLSDTERAQNQDDFLYDRQPIMVATNAFGMGIDKSNVSFVIHYNMPMDLESYYQEAGRAGRDGSPAQCILLYSGKDVRTNDFLLQRSRETTEVEDEETRQFLLEQGKERLKQMTFYATSTTCLRHRMLQYFGDHSPDSCGNCSCCLTNYREEDATTAAKKIISCVYRAQKGGYHLSRTMTADVLMGSKKESLLRMRLDQLSTYGIIEKLSRREVMQLIDELIQREDLALRQFQEYQELVLTAGSVEIIRDQKTVMRRVPVVREKLAAPVGTKDPTLSAADNDLFQKLRQLRAAQAKHEGIPPYFIFSDATLRDMCRKKPQNLSEMRQVSGVGVIKAQKYGKMFLEELQQFLAGVQQ</sequence>
<dbReference type="AlphaFoldDB" id="U2LZT7"/>
<proteinExistence type="inferred from homology"/>
<dbReference type="PROSITE" id="PS51192">
    <property type="entry name" value="HELICASE_ATP_BIND_1"/>
    <property type="match status" value="1"/>
</dbReference>
<comment type="cofactor">
    <cofactor evidence="1">
        <name>Mg(2+)</name>
        <dbReference type="ChEBI" id="CHEBI:18420"/>
    </cofactor>
</comment>
<keyword evidence="5" id="KW-0547">Nucleotide-binding</keyword>
<dbReference type="GO" id="GO:0009432">
    <property type="term" value="P:SOS response"/>
    <property type="evidence" value="ECO:0007669"/>
    <property type="project" value="UniProtKB-UniRule"/>
</dbReference>
<dbReference type="OrthoDB" id="9763310at2"/>
<comment type="catalytic activity">
    <reaction evidence="15">
        <text>Couples ATP hydrolysis with the unwinding of duplex DNA by translocating in the 3'-5' direction.</text>
        <dbReference type="EC" id="5.6.2.4"/>
    </reaction>
</comment>
<keyword evidence="7" id="KW-0378">Hydrolase</keyword>
<dbReference type="InterPro" id="IPR002121">
    <property type="entry name" value="HRDC_dom"/>
</dbReference>
<evidence type="ECO:0000256" key="8">
    <source>
        <dbReference type="ARBA" id="ARBA00022806"/>
    </source>
</evidence>
<dbReference type="CDD" id="cd17920">
    <property type="entry name" value="DEXHc_RecQ"/>
    <property type="match status" value="1"/>
</dbReference>
<keyword evidence="14" id="KW-0413">Isomerase</keyword>
<dbReference type="GO" id="GO:0043138">
    <property type="term" value="F:3'-5' DNA helicase activity"/>
    <property type="evidence" value="ECO:0007669"/>
    <property type="project" value="UniProtKB-EC"/>
</dbReference>
<dbReference type="FunFam" id="3.40.50.300:FF:000296">
    <property type="entry name" value="ATP-dependent DNA helicase RecQ"/>
    <property type="match status" value="1"/>
</dbReference>
<dbReference type="Pfam" id="PF09382">
    <property type="entry name" value="RQC"/>
    <property type="match status" value="1"/>
</dbReference>
<evidence type="ECO:0000259" key="18">
    <source>
        <dbReference type="PROSITE" id="PS51192"/>
    </source>
</evidence>
<keyword evidence="10" id="KW-0067">ATP-binding</keyword>
<dbReference type="InterPro" id="IPR014001">
    <property type="entry name" value="Helicase_ATP-bd"/>
</dbReference>
<dbReference type="HOGENOM" id="CLU_001103_14_1_9"/>
<dbReference type="EC" id="5.6.2.4" evidence="16"/>
<evidence type="ECO:0000256" key="14">
    <source>
        <dbReference type="ARBA" id="ARBA00023235"/>
    </source>
</evidence>
<dbReference type="GO" id="GO:0016787">
    <property type="term" value="F:hydrolase activity"/>
    <property type="evidence" value="ECO:0007669"/>
    <property type="project" value="UniProtKB-KW"/>
</dbReference>
<keyword evidence="8 20" id="KW-0347">Helicase</keyword>
<dbReference type="RefSeq" id="WP_021683195.1">
    <property type="nucleotide sequence ID" value="NZ_KI260469.1"/>
</dbReference>
<keyword evidence="12" id="KW-0233">DNA recombination</keyword>
<dbReference type="InterPro" id="IPR044876">
    <property type="entry name" value="HRDC_dom_sf"/>
</dbReference>
<dbReference type="InterPro" id="IPR006293">
    <property type="entry name" value="DNA_helicase_ATP-dep_RecQ_bac"/>
</dbReference>
<dbReference type="EMBL" id="AWVF01000220">
    <property type="protein sequence ID" value="ERJ95014.1"/>
    <property type="molecule type" value="Genomic_DNA"/>
</dbReference>
<dbReference type="InterPro" id="IPR010997">
    <property type="entry name" value="HRDC-like_sf"/>
</dbReference>
<dbReference type="GO" id="GO:0009378">
    <property type="term" value="F:four-way junction helicase activity"/>
    <property type="evidence" value="ECO:0007669"/>
    <property type="project" value="TreeGrafter"/>
</dbReference>
<evidence type="ECO:0000256" key="9">
    <source>
        <dbReference type="ARBA" id="ARBA00022833"/>
    </source>
</evidence>
<dbReference type="GO" id="GO:0005524">
    <property type="term" value="F:ATP binding"/>
    <property type="evidence" value="ECO:0007669"/>
    <property type="project" value="UniProtKB-KW"/>
</dbReference>
<dbReference type="Gene3D" id="3.40.50.300">
    <property type="entry name" value="P-loop containing nucleotide triphosphate hydrolases"/>
    <property type="match status" value="2"/>
</dbReference>
<dbReference type="PATRIC" id="fig|411473.3.peg.1408"/>
<keyword evidence="4" id="KW-0479">Metal-binding</keyword>
<dbReference type="GO" id="GO:0043590">
    <property type="term" value="C:bacterial nucleoid"/>
    <property type="evidence" value="ECO:0007669"/>
    <property type="project" value="TreeGrafter"/>
</dbReference>
<gene>
    <name evidence="20" type="ORF">RUMCAL_01726</name>
</gene>
<feature type="domain" description="Helicase ATP-binding" evidence="18">
    <location>
        <begin position="25"/>
        <end position="194"/>
    </location>
</feature>
<dbReference type="Proteomes" id="UP000016662">
    <property type="component" value="Unassembled WGS sequence"/>
</dbReference>
<evidence type="ECO:0000256" key="12">
    <source>
        <dbReference type="ARBA" id="ARBA00023172"/>
    </source>
</evidence>
<dbReference type="SMART" id="SM00341">
    <property type="entry name" value="HRDC"/>
    <property type="match status" value="1"/>
</dbReference>
<dbReference type="GO" id="GO:0006310">
    <property type="term" value="P:DNA recombination"/>
    <property type="evidence" value="ECO:0007669"/>
    <property type="project" value="UniProtKB-UniRule"/>
</dbReference>